<proteinExistence type="predicted"/>
<sequence length="115" mass="13378">MHLLTYYFLKTMTVFIEIDATREENKEAPQAQPRRAGYKARATTASWVPADANDISKIYNYLGPELSFDDYLRQPIEYEYCLYYFTKPWYSGTMRALGSEGSPSVRVRILSTVRL</sequence>
<dbReference type="EMBL" id="VSRR010064106">
    <property type="protein sequence ID" value="MPC83992.1"/>
    <property type="molecule type" value="Genomic_DNA"/>
</dbReference>
<gene>
    <name evidence="1" type="ORF">E2C01_078716</name>
</gene>
<reference evidence="1 2" key="1">
    <citation type="submission" date="2019-05" db="EMBL/GenBank/DDBJ databases">
        <title>Another draft genome of Portunus trituberculatus and its Hox gene families provides insights of decapod evolution.</title>
        <authorList>
            <person name="Jeong J.-H."/>
            <person name="Song I."/>
            <person name="Kim S."/>
            <person name="Choi T."/>
            <person name="Kim D."/>
            <person name="Ryu S."/>
            <person name="Kim W."/>
        </authorList>
    </citation>
    <scope>NUCLEOTIDE SEQUENCE [LARGE SCALE GENOMIC DNA]</scope>
    <source>
        <tissue evidence="1">Muscle</tissue>
    </source>
</reference>
<keyword evidence="2" id="KW-1185">Reference proteome</keyword>
<organism evidence="1 2">
    <name type="scientific">Portunus trituberculatus</name>
    <name type="common">Swimming crab</name>
    <name type="synonym">Neptunus trituberculatus</name>
    <dbReference type="NCBI Taxonomy" id="210409"/>
    <lineage>
        <taxon>Eukaryota</taxon>
        <taxon>Metazoa</taxon>
        <taxon>Ecdysozoa</taxon>
        <taxon>Arthropoda</taxon>
        <taxon>Crustacea</taxon>
        <taxon>Multicrustacea</taxon>
        <taxon>Malacostraca</taxon>
        <taxon>Eumalacostraca</taxon>
        <taxon>Eucarida</taxon>
        <taxon>Decapoda</taxon>
        <taxon>Pleocyemata</taxon>
        <taxon>Brachyura</taxon>
        <taxon>Eubrachyura</taxon>
        <taxon>Portunoidea</taxon>
        <taxon>Portunidae</taxon>
        <taxon>Portuninae</taxon>
        <taxon>Portunus</taxon>
    </lineage>
</organism>
<name>A0A5B7IJJ2_PORTR</name>
<comment type="caution">
    <text evidence="1">The sequence shown here is derived from an EMBL/GenBank/DDBJ whole genome shotgun (WGS) entry which is preliminary data.</text>
</comment>
<dbReference type="Proteomes" id="UP000324222">
    <property type="component" value="Unassembled WGS sequence"/>
</dbReference>
<evidence type="ECO:0000313" key="1">
    <source>
        <dbReference type="EMBL" id="MPC83992.1"/>
    </source>
</evidence>
<protein>
    <submittedName>
        <fullName evidence="1">Uncharacterized protein</fullName>
    </submittedName>
</protein>
<evidence type="ECO:0000313" key="2">
    <source>
        <dbReference type="Proteomes" id="UP000324222"/>
    </source>
</evidence>
<accession>A0A5B7IJJ2</accession>
<dbReference type="AlphaFoldDB" id="A0A5B7IJJ2"/>